<evidence type="ECO:0000256" key="13">
    <source>
        <dbReference type="SAM" id="Phobius"/>
    </source>
</evidence>
<evidence type="ECO:0000256" key="10">
    <source>
        <dbReference type="ARBA" id="ARBA00023319"/>
    </source>
</evidence>
<proteinExistence type="inferred from homology"/>
<feature type="compositionally biased region" description="Polar residues" evidence="12">
    <location>
        <begin position="638"/>
        <end position="647"/>
    </location>
</feature>
<organism evidence="16 17">
    <name type="scientific">Loxodonta africana</name>
    <name type="common">African elephant</name>
    <dbReference type="NCBI Taxonomy" id="9785"/>
    <lineage>
        <taxon>Eukaryota</taxon>
        <taxon>Metazoa</taxon>
        <taxon>Chordata</taxon>
        <taxon>Craniata</taxon>
        <taxon>Vertebrata</taxon>
        <taxon>Euteleostomi</taxon>
        <taxon>Mammalia</taxon>
        <taxon>Eutheria</taxon>
        <taxon>Afrotheria</taxon>
        <taxon>Proboscidea</taxon>
        <taxon>Elephantidae</taxon>
        <taxon>Loxodonta</taxon>
    </lineage>
</organism>
<dbReference type="Pfam" id="PF07686">
    <property type="entry name" value="V-set"/>
    <property type="match status" value="1"/>
</dbReference>
<reference evidence="16" key="3">
    <citation type="submission" date="2025-09" db="UniProtKB">
        <authorList>
            <consortium name="Ensembl"/>
        </authorList>
    </citation>
    <scope>IDENTIFICATION</scope>
    <source>
        <strain evidence="16">Isolate ISIS603380</strain>
    </source>
</reference>
<dbReference type="Ensembl" id="ENSLAFT00000006969.3">
    <property type="protein sequence ID" value="ENSLAFP00000005856.3"/>
    <property type="gene ID" value="ENSLAFG00000006969.3"/>
</dbReference>
<evidence type="ECO:0000256" key="14">
    <source>
        <dbReference type="SAM" id="SignalP"/>
    </source>
</evidence>
<evidence type="ECO:0000256" key="4">
    <source>
        <dbReference type="ARBA" id="ARBA00022734"/>
    </source>
</evidence>
<evidence type="ECO:0000256" key="11">
    <source>
        <dbReference type="ARBA" id="ARBA00038361"/>
    </source>
</evidence>
<dbReference type="InterPro" id="IPR036179">
    <property type="entry name" value="Ig-like_dom_sf"/>
</dbReference>
<evidence type="ECO:0000313" key="17">
    <source>
        <dbReference type="Proteomes" id="UP000007646"/>
    </source>
</evidence>
<accession>G3SZ82</accession>
<dbReference type="InterPro" id="IPR051036">
    <property type="entry name" value="SIGLEC"/>
</dbReference>
<dbReference type="PROSITE" id="PS50835">
    <property type="entry name" value="IG_LIKE"/>
    <property type="match status" value="3"/>
</dbReference>
<dbReference type="PANTHER" id="PTHR12035:SF115">
    <property type="entry name" value="SIALIC ACID-BINDING IG-LIKE LECTIN 10"/>
    <property type="match status" value="1"/>
</dbReference>
<evidence type="ECO:0000259" key="15">
    <source>
        <dbReference type="PROSITE" id="PS50835"/>
    </source>
</evidence>
<dbReference type="OMA" id="DCSLMIR"/>
<evidence type="ECO:0000313" key="16">
    <source>
        <dbReference type="Ensembl" id="ENSLAFP00000005856.3"/>
    </source>
</evidence>
<dbReference type="InterPro" id="IPR013098">
    <property type="entry name" value="Ig_I-set"/>
</dbReference>
<feature type="domain" description="Ig-like" evidence="15">
    <location>
        <begin position="342"/>
        <end position="439"/>
    </location>
</feature>
<evidence type="ECO:0000256" key="8">
    <source>
        <dbReference type="ARBA" id="ARBA00023157"/>
    </source>
</evidence>
<feature type="domain" description="Ig-like" evidence="15">
    <location>
        <begin position="147"/>
        <end position="233"/>
    </location>
</feature>
<dbReference type="SMART" id="SM00408">
    <property type="entry name" value="IGc2"/>
    <property type="match status" value="2"/>
</dbReference>
<dbReference type="InterPro" id="IPR013106">
    <property type="entry name" value="Ig_V-set"/>
</dbReference>
<protein>
    <recommendedName>
        <fullName evidence="15">Ig-like domain-containing protein</fullName>
    </recommendedName>
</protein>
<evidence type="ECO:0000256" key="5">
    <source>
        <dbReference type="ARBA" id="ARBA00022889"/>
    </source>
</evidence>
<comment type="similarity">
    <text evidence="11">Belongs to the immunoglobulin superfamily. SIGLEC (sialic acid binding Ig-like lectin) family.</text>
</comment>
<dbReference type="InterPro" id="IPR003599">
    <property type="entry name" value="Ig_sub"/>
</dbReference>
<dbReference type="CDD" id="cd05712">
    <property type="entry name" value="IgV_CD33"/>
    <property type="match status" value="1"/>
</dbReference>
<keyword evidence="4" id="KW-0430">Lectin</keyword>
<comment type="subcellular location">
    <subcellularLocation>
        <location evidence="1">Membrane</location>
        <topology evidence="1">Single-pass type I membrane protein</topology>
    </subcellularLocation>
</comment>
<evidence type="ECO:0000256" key="3">
    <source>
        <dbReference type="ARBA" id="ARBA00022729"/>
    </source>
</evidence>
<feature type="signal peptide" evidence="14">
    <location>
        <begin position="1"/>
        <end position="17"/>
    </location>
</feature>
<dbReference type="InterPro" id="IPR003598">
    <property type="entry name" value="Ig_sub2"/>
</dbReference>
<keyword evidence="6 13" id="KW-1133">Transmembrane helix</keyword>
<keyword evidence="10" id="KW-0393">Immunoglobulin domain</keyword>
<keyword evidence="9" id="KW-0325">Glycoprotein</keyword>
<dbReference type="Gene3D" id="2.60.40.10">
    <property type="entry name" value="Immunoglobulins"/>
    <property type="match status" value="4"/>
</dbReference>
<dbReference type="Pfam" id="PF07679">
    <property type="entry name" value="I-set"/>
    <property type="match status" value="1"/>
</dbReference>
<keyword evidence="17" id="KW-1185">Reference proteome</keyword>
<evidence type="ECO:0000256" key="1">
    <source>
        <dbReference type="ARBA" id="ARBA00004479"/>
    </source>
</evidence>
<dbReference type="GO" id="GO:0033691">
    <property type="term" value="F:sialic acid binding"/>
    <property type="evidence" value="ECO:0007669"/>
    <property type="project" value="TreeGrafter"/>
</dbReference>
<dbReference type="PANTHER" id="PTHR12035">
    <property type="entry name" value="SIALIC ACID BINDING IMMUNOGLOBULIN-LIKE LECTIN"/>
    <property type="match status" value="1"/>
</dbReference>
<dbReference type="Pfam" id="PF13927">
    <property type="entry name" value="Ig_3"/>
    <property type="match status" value="1"/>
</dbReference>
<dbReference type="eggNOG" id="ENOG502S41V">
    <property type="taxonomic scope" value="Eukaryota"/>
</dbReference>
<dbReference type="FunCoup" id="G3SZ82">
    <property type="interactions" value="147"/>
</dbReference>
<sequence>TKMLLLLLPMLLGGSLALGVRFHLEVQSSVTVQEGLCVLVPCTVHYPKIGWTDSEPAHGYWFREGTNTDTGALVATNNPDQEVHRGTQGRFQLLGDPRTGSCSLVIRDAQREDMATYYFRMERGSYVRYNFKEHMLFLEVTGLTQKPDVYVPETLEPGHLATLLCVFPVNSEGCPAPTFSWSGPAVSPQGAGPRASLFSAFTLTPRPQDHNTELTCRVDFGNGMSTMKTVRLSVAHAPKDLVISISRAKASALEPQGNVSPLEVQKGQLLRLLCAADGQPPAVLSWVLNDRVLSWSPLSGSRALELELPRVGPGDAGRYTCRAENRLGSQQRSLDLSVQYPPENLRVMVSQANRTVLESFRNGMSLPVLEGQSLRLACVADSSPPATLSWFRGSHPVSPSQPSDSGVLELPRVQKEDEGEVTCRAQNRLGSPRLSLHLSVLYAPQVLRPSCSWEAEGLQCNCFAIARPAPSLRWWIGDVLVEGNSSNASVTVTSSSAGPWANSSLSLRGGLSPGLGLHCEARNDHGAYSVSVLQFSDKGPISTAFSKGAFLGTGITTLLFLGLILIVAKTLRKKWTQAGALLARASRGSSVMDYINVNPKAPPLARNWKATPNIPSQLPPSGASAPESKNLGCPGSKPSIQGPVSENNPEDFHYANLNFQGLRPWETQKPKDTHTEYAEIRFH</sequence>
<dbReference type="GO" id="GO:0007155">
    <property type="term" value="P:cell adhesion"/>
    <property type="evidence" value="ECO:0007669"/>
    <property type="project" value="UniProtKB-KW"/>
</dbReference>
<dbReference type="FunFam" id="2.60.40.10:FF:000829">
    <property type="entry name" value="Sialic acid-binding Ig-like lectin 8"/>
    <property type="match status" value="1"/>
</dbReference>
<evidence type="ECO:0000256" key="9">
    <source>
        <dbReference type="ARBA" id="ARBA00023180"/>
    </source>
</evidence>
<evidence type="ECO:0000256" key="12">
    <source>
        <dbReference type="SAM" id="MobiDB-lite"/>
    </source>
</evidence>
<dbReference type="SUPFAM" id="SSF48726">
    <property type="entry name" value="Immunoglobulin"/>
    <property type="match status" value="5"/>
</dbReference>
<dbReference type="InterPro" id="IPR007110">
    <property type="entry name" value="Ig-like_dom"/>
</dbReference>
<feature type="region of interest" description="Disordered" evidence="12">
    <location>
        <begin position="609"/>
        <end position="647"/>
    </location>
</feature>
<keyword evidence="2 13" id="KW-0812">Transmembrane</keyword>
<reference evidence="16 17" key="1">
    <citation type="submission" date="2009-06" db="EMBL/GenBank/DDBJ databases">
        <title>The Genome Sequence of Loxodonta africana (African elephant).</title>
        <authorList>
            <person name="Di Palma F."/>
            <person name="Heiman D."/>
            <person name="Young S."/>
            <person name="Johnson J."/>
            <person name="Lander E.S."/>
            <person name="Lindblad-Toh K."/>
        </authorList>
    </citation>
    <scope>NUCLEOTIDE SEQUENCE [LARGE SCALE GENOMIC DNA]</scope>
    <source>
        <strain evidence="16 17">Isolate ISIS603380</strain>
    </source>
</reference>
<dbReference type="STRING" id="9785.ENSLAFP00000005856"/>
<reference evidence="16" key="2">
    <citation type="submission" date="2025-08" db="UniProtKB">
        <authorList>
            <consortium name="Ensembl"/>
        </authorList>
    </citation>
    <scope>IDENTIFICATION</scope>
    <source>
        <strain evidence="16">Isolate ISIS603380</strain>
    </source>
</reference>
<keyword evidence="8" id="KW-1015">Disulfide bond</keyword>
<evidence type="ECO:0000256" key="2">
    <source>
        <dbReference type="ARBA" id="ARBA00022692"/>
    </source>
</evidence>
<keyword evidence="5" id="KW-0130">Cell adhesion</keyword>
<dbReference type="GO" id="GO:0030246">
    <property type="term" value="F:carbohydrate binding"/>
    <property type="evidence" value="ECO:0007669"/>
    <property type="project" value="UniProtKB-KW"/>
</dbReference>
<dbReference type="GO" id="GO:0005886">
    <property type="term" value="C:plasma membrane"/>
    <property type="evidence" value="ECO:0007669"/>
    <property type="project" value="TreeGrafter"/>
</dbReference>
<feature type="domain" description="Ig-like" evidence="15">
    <location>
        <begin position="255"/>
        <end position="337"/>
    </location>
</feature>
<dbReference type="SMART" id="SM00409">
    <property type="entry name" value="IG"/>
    <property type="match status" value="4"/>
</dbReference>
<name>G3SZ82_LOXAF</name>
<dbReference type="Proteomes" id="UP000007646">
    <property type="component" value="Unassembled WGS sequence"/>
</dbReference>
<keyword evidence="3 14" id="KW-0732">Signal</keyword>
<dbReference type="InterPro" id="IPR013783">
    <property type="entry name" value="Ig-like_fold"/>
</dbReference>
<feature type="chain" id="PRO_5005680163" description="Ig-like domain-containing protein" evidence="14">
    <location>
        <begin position="18"/>
        <end position="683"/>
    </location>
</feature>
<dbReference type="AlphaFoldDB" id="G3SZ82"/>
<feature type="transmembrane region" description="Helical" evidence="13">
    <location>
        <begin position="548"/>
        <end position="568"/>
    </location>
</feature>
<dbReference type="InParanoid" id="G3SZ82"/>
<keyword evidence="7 13" id="KW-0472">Membrane</keyword>
<evidence type="ECO:0000256" key="7">
    <source>
        <dbReference type="ARBA" id="ARBA00023136"/>
    </source>
</evidence>
<evidence type="ECO:0000256" key="6">
    <source>
        <dbReference type="ARBA" id="ARBA00022989"/>
    </source>
</evidence>
<dbReference type="GeneTree" id="ENSGT01150000286907"/>